<dbReference type="SMART" id="SM00086">
    <property type="entry name" value="PAC"/>
    <property type="match status" value="1"/>
</dbReference>
<dbReference type="InterPro" id="IPR011006">
    <property type="entry name" value="CheY-like_superfamily"/>
</dbReference>
<dbReference type="PANTHER" id="PTHR44757:SF2">
    <property type="entry name" value="BIOFILM ARCHITECTURE MAINTENANCE PROTEIN MBAA"/>
    <property type="match status" value="1"/>
</dbReference>
<dbReference type="Pfam" id="PF00072">
    <property type="entry name" value="Response_reg"/>
    <property type="match status" value="1"/>
</dbReference>
<dbReference type="STRING" id="1238424.J07HQW1_01404"/>
<feature type="domain" description="PAS" evidence="3">
    <location>
        <begin position="75"/>
        <end position="148"/>
    </location>
</feature>
<dbReference type="Pfam" id="PF08448">
    <property type="entry name" value="PAS_4"/>
    <property type="match status" value="1"/>
</dbReference>
<dbReference type="InterPro" id="IPR001789">
    <property type="entry name" value="Sig_transdc_resp-reg_receiver"/>
</dbReference>
<dbReference type="SUPFAM" id="SSF52172">
    <property type="entry name" value="CheY-like"/>
    <property type="match status" value="1"/>
</dbReference>
<evidence type="ECO:0000259" key="2">
    <source>
        <dbReference type="PROSITE" id="PS50110"/>
    </source>
</evidence>
<dbReference type="Proteomes" id="UP000030649">
    <property type="component" value="Unassembled WGS sequence"/>
</dbReference>
<dbReference type="GO" id="GO:0016301">
    <property type="term" value="F:kinase activity"/>
    <property type="evidence" value="ECO:0007669"/>
    <property type="project" value="UniProtKB-KW"/>
</dbReference>
<dbReference type="InterPro" id="IPR000014">
    <property type="entry name" value="PAS"/>
</dbReference>
<dbReference type="NCBIfam" id="TIGR00229">
    <property type="entry name" value="sensory_box"/>
    <property type="match status" value="2"/>
</dbReference>
<dbReference type="Gene3D" id="3.40.50.2300">
    <property type="match status" value="1"/>
</dbReference>
<dbReference type="HOGENOM" id="CLU_022064_0_0_2"/>
<name>U1N4A3_9EURY</name>
<dbReference type="PROSITE" id="PS50113">
    <property type="entry name" value="PAC"/>
    <property type="match status" value="1"/>
</dbReference>
<keyword evidence="5" id="KW-0808">Transferase</keyword>
<dbReference type="SUPFAM" id="SSF55785">
    <property type="entry name" value="PYP-like sensor domain (PAS domain)"/>
    <property type="match status" value="2"/>
</dbReference>
<evidence type="ECO:0000259" key="3">
    <source>
        <dbReference type="PROSITE" id="PS50112"/>
    </source>
</evidence>
<dbReference type="InterPro" id="IPR035965">
    <property type="entry name" value="PAS-like_dom_sf"/>
</dbReference>
<dbReference type="Pfam" id="PF00989">
    <property type="entry name" value="PAS"/>
    <property type="match status" value="1"/>
</dbReference>
<proteinExistence type="predicted"/>
<gene>
    <name evidence="5" type="ORF">J07HQW1_01404</name>
</gene>
<dbReference type="AlphaFoldDB" id="U1N4A3"/>
<comment type="caution">
    <text evidence="1">Lacks conserved residue(s) required for the propagation of feature annotation.</text>
</comment>
<dbReference type="InterPro" id="IPR000700">
    <property type="entry name" value="PAS-assoc_C"/>
</dbReference>
<dbReference type="SMART" id="SM00091">
    <property type="entry name" value="PAS"/>
    <property type="match status" value="2"/>
</dbReference>
<dbReference type="InterPro" id="IPR052155">
    <property type="entry name" value="Biofilm_reg_signaling"/>
</dbReference>
<dbReference type="PROSITE" id="PS50110">
    <property type="entry name" value="RESPONSE_REGULATORY"/>
    <property type="match status" value="1"/>
</dbReference>
<dbReference type="GO" id="GO:0000160">
    <property type="term" value="P:phosphorelay signal transduction system"/>
    <property type="evidence" value="ECO:0007669"/>
    <property type="project" value="InterPro"/>
</dbReference>
<dbReference type="PANTHER" id="PTHR44757">
    <property type="entry name" value="DIGUANYLATE CYCLASE DGCP"/>
    <property type="match status" value="1"/>
</dbReference>
<evidence type="ECO:0000259" key="4">
    <source>
        <dbReference type="PROSITE" id="PS50113"/>
    </source>
</evidence>
<dbReference type="InterPro" id="IPR013767">
    <property type="entry name" value="PAS_fold"/>
</dbReference>
<dbReference type="InterPro" id="IPR013656">
    <property type="entry name" value="PAS_4"/>
</dbReference>
<feature type="domain" description="PAS" evidence="3">
    <location>
        <begin position="198"/>
        <end position="268"/>
    </location>
</feature>
<sequence>MDGIEFLETVRDTHAELPFILFTGKGSEDVASDALRADATDYIQKQSGSEQYELLANRIENAVTQYRSQQRLRETRKEYTAVFENAQNALILVQIENNGFRYQQCNRRTVELIGREKPEIVGNTPHEVLGPENAKKVIGAYRTCIERREPVSYTVTLDFPIREVIRECEVAPVSPEGEIRQLVVEFRDITEQRQRQRELEQHGTIIDALTNAVYVLDQEGQFSYVNDNFVELVGYDREIILGSTPSLIKDDPTIEQAEQQLGRLLSDDGPETASLEVTIQPRGGDPIVCEDHMGVLTDERDQFSGSVVTLQDITDKKRE</sequence>
<organism evidence="5 6">
    <name type="scientific">Haloquadratum walsbyi J07HQW1</name>
    <dbReference type="NCBI Taxonomy" id="1238424"/>
    <lineage>
        <taxon>Archaea</taxon>
        <taxon>Methanobacteriati</taxon>
        <taxon>Methanobacteriota</taxon>
        <taxon>Stenosarchaea group</taxon>
        <taxon>Halobacteria</taxon>
        <taxon>Halobacteriales</taxon>
        <taxon>Haloferacaceae</taxon>
        <taxon>Haloquadratum</taxon>
    </lineage>
</organism>
<protein>
    <submittedName>
        <fullName evidence="5">PAS sensor histidine kinase</fullName>
    </submittedName>
</protein>
<dbReference type="InterPro" id="IPR001610">
    <property type="entry name" value="PAC"/>
</dbReference>
<accession>U1N4A3</accession>
<feature type="domain" description="Response regulatory" evidence="2">
    <location>
        <begin position="1"/>
        <end position="60"/>
    </location>
</feature>
<dbReference type="PROSITE" id="PS50112">
    <property type="entry name" value="PAS"/>
    <property type="match status" value="2"/>
</dbReference>
<evidence type="ECO:0000256" key="1">
    <source>
        <dbReference type="PROSITE-ProRule" id="PRU00169"/>
    </source>
</evidence>
<evidence type="ECO:0000313" key="6">
    <source>
        <dbReference type="Proteomes" id="UP000030649"/>
    </source>
</evidence>
<dbReference type="EMBL" id="KE356560">
    <property type="protein sequence ID" value="ERG91370.1"/>
    <property type="molecule type" value="Genomic_DNA"/>
</dbReference>
<keyword evidence="5" id="KW-0418">Kinase</keyword>
<dbReference type="CDD" id="cd00130">
    <property type="entry name" value="PAS"/>
    <property type="match status" value="1"/>
</dbReference>
<evidence type="ECO:0000313" key="5">
    <source>
        <dbReference type="EMBL" id="ERG91370.1"/>
    </source>
</evidence>
<feature type="domain" description="PAC" evidence="4">
    <location>
        <begin position="273"/>
        <end position="319"/>
    </location>
</feature>
<dbReference type="GO" id="GO:0006355">
    <property type="term" value="P:regulation of DNA-templated transcription"/>
    <property type="evidence" value="ECO:0007669"/>
    <property type="project" value="InterPro"/>
</dbReference>
<reference evidence="5 6" key="1">
    <citation type="journal article" date="2013" name="PLoS ONE">
        <title>Assembly-driven community genomics of a hypersaline microbial ecosystem.</title>
        <authorList>
            <person name="Podell S."/>
            <person name="Ugalde J.A."/>
            <person name="Narasingarao P."/>
            <person name="Banfield J.F."/>
            <person name="Heidelberg K.B."/>
            <person name="Allen E.E."/>
        </authorList>
    </citation>
    <scope>NUCLEOTIDE SEQUENCE [LARGE SCALE GENOMIC DNA]</scope>
    <source>
        <strain evidence="6">J07HQW1</strain>
    </source>
</reference>
<dbReference type="Gene3D" id="3.30.450.20">
    <property type="entry name" value="PAS domain"/>
    <property type="match status" value="2"/>
</dbReference>